<dbReference type="AlphaFoldDB" id="A0A0G0UEV4"/>
<sequence length="39" mass="4139">VLTDIPATEIPAGIEIGGYVYISASQTDLIADAKRKGYQ</sequence>
<reference evidence="1 2" key="1">
    <citation type="journal article" date="2015" name="Nature">
        <title>rRNA introns, odd ribosomes, and small enigmatic genomes across a large radiation of phyla.</title>
        <authorList>
            <person name="Brown C.T."/>
            <person name="Hug L.A."/>
            <person name="Thomas B.C."/>
            <person name="Sharon I."/>
            <person name="Castelle C.J."/>
            <person name="Singh A."/>
            <person name="Wilkins M.J."/>
            <person name="Williams K.H."/>
            <person name="Banfield J.F."/>
        </authorList>
    </citation>
    <scope>NUCLEOTIDE SEQUENCE [LARGE SCALE GENOMIC DNA]</scope>
</reference>
<evidence type="ECO:0000313" key="1">
    <source>
        <dbReference type="EMBL" id="KKR85936.1"/>
    </source>
</evidence>
<name>A0A0G0UEV4_9BACT</name>
<accession>A0A0G0UEV4</accession>
<comment type="caution">
    <text evidence="1">The sequence shown here is derived from an EMBL/GenBank/DDBJ whole genome shotgun (WGS) entry which is preliminary data.</text>
</comment>
<organism evidence="1 2">
    <name type="scientific">Candidatus Uhrbacteria bacterium GW2011_GWC2_41_11</name>
    <dbReference type="NCBI Taxonomy" id="1618985"/>
    <lineage>
        <taxon>Bacteria</taxon>
        <taxon>Candidatus Uhriibacteriota</taxon>
    </lineage>
</organism>
<dbReference type="Proteomes" id="UP000034616">
    <property type="component" value="Unassembled WGS sequence"/>
</dbReference>
<proteinExistence type="predicted"/>
<feature type="non-terminal residue" evidence="1">
    <location>
        <position position="1"/>
    </location>
</feature>
<protein>
    <submittedName>
        <fullName evidence="1">Uncharacterized protein</fullName>
    </submittedName>
</protein>
<evidence type="ECO:0000313" key="2">
    <source>
        <dbReference type="Proteomes" id="UP000034616"/>
    </source>
</evidence>
<gene>
    <name evidence="1" type="ORF">UU35_C0024G0008</name>
</gene>
<dbReference type="EMBL" id="LCAH01000024">
    <property type="protein sequence ID" value="KKR85936.1"/>
    <property type="molecule type" value="Genomic_DNA"/>
</dbReference>